<sequence>MGSLFSKSTTLRKGVRITDEEFVQLRDFIYEKSGIFVDVKRKYLFESRFSKRLDELRLTSFFDYTKYLKYDKKKDEELKHLFELVTTNETSFYRDMRQLEAFRDNVLKEALNEQRKKGRLELNIWSAGCSSGEEPYTLAILLMETLGLELPRWKISITAADLSAQMVARGKEGIYKEYAFKTTPDAIRKKYFKEVEGGWQIAPAVRNMVNFVQMNLNDTLSLKRVPRSQIVFCRNVIIYFDDAMKKKVVGSFYDNLHPGGCLMIGHSESLHKISQVFKPVSYPGTIAYMKEK</sequence>
<dbReference type="RefSeq" id="WP_264981120.1">
    <property type="nucleotide sequence ID" value="NZ_AP026708.1"/>
</dbReference>
<dbReference type="InterPro" id="IPR022642">
    <property type="entry name" value="CheR_C"/>
</dbReference>
<evidence type="ECO:0000256" key="1">
    <source>
        <dbReference type="ARBA" id="ARBA00001541"/>
    </source>
</evidence>
<proteinExistence type="predicted"/>
<organism evidence="7 8">
    <name type="scientific">Pseudodesulfovibrio portus</name>
    <dbReference type="NCBI Taxonomy" id="231439"/>
    <lineage>
        <taxon>Bacteria</taxon>
        <taxon>Pseudomonadati</taxon>
        <taxon>Thermodesulfobacteriota</taxon>
        <taxon>Desulfovibrionia</taxon>
        <taxon>Desulfovibrionales</taxon>
        <taxon>Desulfovibrionaceae</taxon>
    </lineage>
</organism>
<dbReference type="PANTHER" id="PTHR24422">
    <property type="entry name" value="CHEMOTAXIS PROTEIN METHYLTRANSFERASE"/>
    <property type="match status" value="1"/>
</dbReference>
<dbReference type="GO" id="GO:0008168">
    <property type="term" value="F:methyltransferase activity"/>
    <property type="evidence" value="ECO:0007669"/>
    <property type="project" value="UniProtKB-KW"/>
</dbReference>
<keyword evidence="3 7" id="KW-0489">Methyltransferase</keyword>
<evidence type="ECO:0000256" key="5">
    <source>
        <dbReference type="ARBA" id="ARBA00022691"/>
    </source>
</evidence>
<comment type="catalytic activity">
    <reaction evidence="1">
        <text>L-glutamyl-[protein] + S-adenosyl-L-methionine = [protein]-L-glutamate 5-O-methyl ester + S-adenosyl-L-homocysteine</text>
        <dbReference type="Rhea" id="RHEA:24452"/>
        <dbReference type="Rhea" id="RHEA-COMP:10208"/>
        <dbReference type="Rhea" id="RHEA-COMP:10311"/>
        <dbReference type="ChEBI" id="CHEBI:29973"/>
        <dbReference type="ChEBI" id="CHEBI:57856"/>
        <dbReference type="ChEBI" id="CHEBI:59789"/>
        <dbReference type="ChEBI" id="CHEBI:82795"/>
        <dbReference type="EC" id="2.1.1.80"/>
    </reaction>
</comment>
<dbReference type="InterPro" id="IPR029063">
    <property type="entry name" value="SAM-dependent_MTases_sf"/>
</dbReference>
<dbReference type="EC" id="2.1.1.80" evidence="2"/>
<feature type="domain" description="CheR-type methyltransferase" evidence="6">
    <location>
        <begin position="10"/>
        <end position="292"/>
    </location>
</feature>
<dbReference type="SMART" id="SM00138">
    <property type="entry name" value="MeTrc"/>
    <property type="match status" value="1"/>
</dbReference>
<gene>
    <name evidence="7" type="primary">cheR-2_1</name>
    <name evidence="7" type="ORF">JCM14722_17650</name>
</gene>
<dbReference type="InterPro" id="IPR000780">
    <property type="entry name" value="CheR_MeTrfase"/>
</dbReference>
<dbReference type="PRINTS" id="PR00996">
    <property type="entry name" value="CHERMTFRASE"/>
</dbReference>
<evidence type="ECO:0000259" key="6">
    <source>
        <dbReference type="PROSITE" id="PS50123"/>
    </source>
</evidence>
<dbReference type="PROSITE" id="PS50123">
    <property type="entry name" value="CHER"/>
    <property type="match status" value="1"/>
</dbReference>
<name>A0ABN6RWC6_9BACT</name>
<dbReference type="EMBL" id="AP026708">
    <property type="protein sequence ID" value="BDQ34223.1"/>
    <property type="molecule type" value="Genomic_DNA"/>
</dbReference>
<dbReference type="Proteomes" id="UP001061361">
    <property type="component" value="Chromosome"/>
</dbReference>
<dbReference type="SUPFAM" id="SSF47757">
    <property type="entry name" value="Chemotaxis receptor methyltransferase CheR, N-terminal domain"/>
    <property type="match status" value="1"/>
</dbReference>
<evidence type="ECO:0000313" key="8">
    <source>
        <dbReference type="Proteomes" id="UP001061361"/>
    </source>
</evidence>
<dbReference type="Gene3D" id="1.10.155.10">
    <property type="entry name" value="Chemotaxis receptor methyltransferase CheR, N-terminal domain"/>
    <property type="match status" value="1"/>
</dbReference>
<dbReference type="Pfam" id="PF03705">
    <property type="entry name" value="CheR_N"/>
    <property type="match status" value="1"/>
</dbReference>
<evidence type="ECO:0000256" key="2">
    <source>
        <dbReference type="ARBA" id="ARBA00012534"/>
    </source>
</evidence>
<evidence type="ECO:0000256" key="4">
    <source>
        <dbReference type="ARBA" id="ARBA00022679"/>
    </source>
</evidence>
<keyword evidence="5" id="KW-0949">S-adenosyl-L-methionine</keyword>
<dbReference type="GO" id="GO:0032259">
    <property type="term" value="P:methylation"/>
    <property type="evidence" value="ECO:0007669"/>
    <property type="project" value="UniProtKB-KW"/>
</dbReference>
<evidence type="ECO:0000313" key="7">
    <source>
        <dbReference type="EMBL" id="BDQ34223.1"/>
    </source>
</evidence>
<evidence type="ECO:0000256" key="3">
    <source>
        <dbReference type="ARBA" id="ARBA00022603"/>
    </source>
</evidence>
<protein>
    <recommendedName>
        <fullName evidence="2">protein-glutamate O-methyltransferase</fullName>
        <ecNumber evidence="2">2.1.1.80</ecNumber>
    </recommendedName>
</protein>
<dbReference type="InterPro" id="IPR050903">
    <property type="entry name" value="Bact_Chemotaxis_MeTrfase"/>
</dbReference>
<dbReference type="InterPro" id="IPR026024">
    <property type="entry name" value="Chemotaxis_MeTrfase_CheR"/>
</dbReference>
<keyword evidence="8" id="KW-1185">Reference proteome</keyword>
<dbReference type="Gene3D" id="3.40.50.150">
    <property type="entry name" value="Vaccinia Virus protein VP39"/>
    <property type="match status" value="1"/>
</dbReference>
<dbReference type="PIRSF" id="PIRSF000410">
    <property type="entry name" value="CheR"/>
    <property type="match status" value="1"/>
</dbReference>
<accession>A0ABN6RWC6</accession>
<dbReference type="InterPro" id="IPR022641">
    <property type="entry name" value="CheR_N"/>
</dbReference>
<dbReference type="PANTHER" id="PTHR24422:SF10">
    <property type="entry name" value="CHEMOTAXIS PROTEIN METHYLTRANSFERASE 2"/>
    <property type="match status" value="1"/>
</dbReference>
<keyword evidence="4" id="KW-0808">Transferase</keyword>
<dbReference type="SUPFAM" id="SSF53335">
    <property type="entry name" value="S-adenosyl-L-methionine-dependent methyltransferases"/>
    <property type="match status" value="1"/>
</dbReference>
<dbReference type="Pfam" id="PF01739">
    <property type="entry name" value="CheR"/>
    <property type="match status" value="1"/>
</dbReference>
<dbReference type="InterPro" id="IPR036804">
    <property type="entry name" value="CheR_N_sf"/>
</dbReference>
<reference evidence="7" key="1">
    <citation type="submission" date="2022-08" db="EMBL/GenBank/DDBJ databases">
        <title>Genome Sequence of the sulphate-reducing bacterium, Pseudodesulfovibrio portus JCM14722.</title>
        <authorList>
            <person name="Kondo R."/>
            <person name="Kataoka T."/>
        </authorList>
    </citation>
    <scope>NUCLEOTIDE SEQUENCE</scope>
    <source>
        <strain evidence="7">JCM 14722</strain>
    </source>
</reference>